<name>A0A7R9IZF2_TIMCA</name>
<sequence>MEKSTTLSVEGEWKTILGKTTPSVPDRDSNLDLPVLSSRALHDKRVSQLGHRGIDQIYKRLQQQVTWPKVQGNHLSPCLSLIIVAQKLNIQIPCGLKRKKDSLYKIHQVPIKTFLKPPMHLKSGISYKSNDYAHHYICTLCQLGNVLGKTTLFPSPSILTDVCAKKSACDSSVEEDGAVANARISGQDEGFLDESATADYGLSDTFIKPIRLPTIVNITDVPKEHVLNGTVQSSEERRSSSKSSSSKYSGNETLGNCQYNTSQCLLMVFQLYATIYVGHSSEEDSAYSKPIVSKNAQVGIKGKMKVSEYLLKTLIAQTYLLIRSTNIQGIYIQGKNMSIILKDMFQNTSLKNMNISFQNLPPRCRKISCRVALHRSECQKRLSEGPTAKLIQGYAANTHINKLQTVQDKVLRLITGMNLRTRNDHLHAMTNSKTLSEIFKERRKNSMNRVHMRITSYTHWETMTHMNQDLTNAQGWSRERERKEEKNITHNLTINSIIHKRLITSKVSFLTTALLIPLRPGSFSSHRAAYTCDISVISMGSGPSKALYETEPSELATRLRPAIGGLGKGTHIKFLIMRHRDLSCTHRFSILSSETLFWYSWTISFTTWSLWLYLALSTGSLLICQAFPNRYSSWRCLRIESGRVVSLAWSKIVLITEGNKNMTCGAAQVVKRVVGVFGASAGKNKKGRTMRHSNIDVASILKKSEVIFLGVVVVRTTSNTSWPPVPSRIETFLGGAAVSTTPNTAWPPVPSCRKVFLGGVVESTMPNTAWPLVPSRKDIFLGGVAIDVASILKKSEVIFLGVVVVRTTSNTSWPPVPSRIETFLGGAAVSTTPNTAWPPVPSRGGEYHAQYCMATGSFAKRYFPWRCCSEYHALYCMATGFFMKRVFPRRRGGEQHAQYSRATSSFVKRGSILIRWLPCDPVPGPMMEGDTKQDILKIQIFRIKSKAPGNPSASLVSIFSGQPLS</sequence>
<gene>
    <name evidence="2" type="ORF">TCMB3V08_LOCUS2305</name>
</gene>
<evidence type="ECO:0000313" key="2">
    <source>
        <dbReference type="EMBL" id="CAD7569570.1"/>
    </source>
</evidence>
<protein>
    <submittedName>
        <fullName evidence="2">(California timema) hypothetical protein</fullName>
    </submittedName>
</protein>
<organism evidence="2">
    <name type="scientific">Timema californicum</name>
    <name type="common">California timema</name>
    <name type="synonym">Walking stick</name>
    <dbReference type="NCBI Taxonomy" id="61474"/>
    <lineage>
        <taxon>Eukaryota</taxon>
        <taxon>Metazoa</taxon>
        <taxon>Ecdysozoa</taxon>
        <taxon>Arthropoda</taxon>
        <taxon>Hexapoda</taxon>
        <taxon>Insecta</taxon>
        <taxon>Pterygota</taxon>
        <taxon>Neoptera</taxon>
        <taxon>Polyneoptera</taxon>
        <taxon>Phasmatodea</taxon>
        <taxon>Timematodea</taxon>
        <taxon>Timematoidea</taxon>
        <taxon>Timematidae</taxon>
        <taxon>Timema</taxon>
    </lineage>
</organism>
<dbReference type="AlphaFoldDB" id="A0A7R9IZF2"/>
<proteinExistence type="predicted"/>
<dbReference type="EMBL" id="OE179718">
    <property type="protein sequence ID" value="CAD7569570.1"/>
    <property type="molecule type" value="Genomic_DNA"/>
</dbReference>
<evidence type="ECO:0000256" key="1">
    <source>
        <dbReference type="SAM" id="MobiDB-lite"/>
    </source>
</evidence>
<accession>A0A7R9IZF2</accession>
<reference evidence="2" key="1">
    <citation type="submission" date="2020-11" db="EMBL/GenBank/DDBJ databases">
        <authorList>
            <person name="Tran Van P."/>
        </authorList>
    </citation>
    <scope>NUCLEOTIDE SEQUENCE</scope>
</reference>
<feature type="region of interest" description="Disordered" evidence="1">
    <location>
        <begin position="227"/>
        <end position="251"/>
    </location>
</feature>